<gene>
    <name evidence="1" type="ORF">N7492_009162</name>
</gene>
<protein>
    <submittedName>
        <fullName evidence="1">Uncharacterized protein</fullName>
    </submittedName>
</protein>
<reference evidence="1" key="2">
    <citation type="journal article" date="2023" name="IMA Fungus">
        <title>Comparative genomic study of the Penicillium genus elucidates a diverse pangenome and 15 lateral gene transfer events.</title>
        <authorList>
            <person name="Petersen C."/>
            <person name="Sorensen T."/>
            <person name="Nielsen M.R."/>
            <person name="Sondergaard T.E."/>
            <person name="Sorensen J.L."/>
            <person name="Fitzpatrick D.A."/>
            <person name="Frisvad J.C."/>
            <person name="Nielsen K.L."/>
        </authorList>
    </citation>
    <scope>NUCLEOTIDE SEQUENCE</scope>
    <source>
        <strain evidence="1">IBT 21917</strain>
    </source>
</reference>
<keyword evidence="2" id="KW-1185">Reference proteome</keyword>
<dbReference type="Proteomes" id="UP001146351">
    <property type="component" value="Unassembled WGS sequence"/>
</dbReference>
<proteinExistence type="predicted"/>
<comment type="caution">
    <text evidence="1">The sequence shown here is derived from an EMBL/GenBank/DDBJ whole genome shotgun (WGS) entry which is preliminary data.</text>
</comment>
<sequence length="125" mass="13943">MEWAKGFGNSSRSFALAVSKSALKTRNKCSFVLYSRTFGTSAAHPSTWFLMHGMQYKNVLVCGTSALSEFEYPEHTKRRRAQFPHSPGRSSHLTYEAPRQTCWINHPVPEHGLVLCGHGMSGILG</sequence>
<accession>A0A9W9LHH8</accession>
<evidence type="ECO:0000313" key="2">
    <source>
        <dbReference type="Proteomes" id="UP001146351"/>
    </source>
</evidence>
<name>A0A9W9LHH8_9EURO</name>
<dbReference type="AlphaFoldDB" id="A0A9W9LHH8"/>
<evidence type="ECO:0000313" key="1">
    <source>
        <dbReference type="EMBL" id="KAJ5156359.1"/>
    </source>
</evidence>
<organism evidence="1 2">
    <name type="scientific">Penicillium capsulatum</name>
    <dbReference type="NCBI Taxonomy" id="69766"/>
    <lineage>
        <taxon>Eukaryota</taxon>
        <taxon>Fungi</taxon>
        <taxon>Dikarya</taxon>
        <taxon>Ascomycota</taxon>
        <taxon>Pezizomycotina</taxon>
        <taxon>Eurotiomycetes</taxon>
        <taxon>Eurotiomycetidae</taxon>
        <taxon>Eurotiales</taxon>
        <taxon>Aspergillaceae</taxon>
        <taxon>Penicillium</taxon>
    </lineage>
</organism>
<dbReference type="EMBL" id="JAPQKO010000006">
    <property type="protein sequence ID" value="KAJ5156359.1"/>
    <property type="molecule type" value="Genomic_DNA"/>
</dbReference>
<reference evidence="1" key="1">
    <citation type="submission" date="2022-11" db="EMBL/GenBank/DDBJ databases">
        <authorList>
            <person name="Petersen C."/>
        </authorList>
    </citation>
    <scope>NUCLEOTIDE SEQUENCE</scope>
    <source>
        <strain evidence="1">IBT 21917</strain>
    </source>
</reference>